<evidence type="ECO:0000313" key="3">
    <source>
        <dbReference type="Proteomes" id="UP000199445"/>
    </source>
</evidence>
<evidence type="ECO:0000259" key="1">
    <source>
        <dbReference type="Pfam" id="PF12806"/>
    </source>
</evidence>
<gene>
    <name evidence="2" type="ORF">SAMN05216429_101341</name>
</gene>
<keyword evidence="3" id="KW-1185">Reference proteome</keyword>
<dbReference type="InterPro" id="IPR025878">
    <property type="entry name" value="Acyl-CoA_dh-like_C_dom"/>
</dbReference>
<protein>
    <submittedName>
        <fullName evidence="2">Butyryl-CoA dehydrogenase</fullName>
    </submittedName>
</protein>
<proteinExistence type="predicted"/>
<dbReference type="OrthoDB" id="9807883at2"/>
<dbReference type="Proteomes" id="UP000199445">
    <property type="component" value="Unassembled WGS sequence"/>
</dbReference>
<dbReference type="InterPro" id="IPR052166">
    <property type="entry name" value="Diverse_Acyl-CoA_DH"/>
</dbReference>
<name>A0A1I3PX64_9GAMM</name>
<dbReference type="AlphaFoldDB" id="A0A1I3PX64"/>
<dbReference type="PANTHER" id="PTHR42803">
    <property type="entry name" value="ACYL-COA DEHYDROGENASE"/>
    <property type="match status" value="1"/>
</dbReference>
<sequence length="321" mass="35932">MTATALDRRDLEFQLREVLADSLLVQTRQSGDALEEIYAAADRMASQPLARGFSLVARQYTDYVESLAWAREHYQSVASDNPEREESLEPLIARADVRCALLAQKAACEGGLALCLYGADLLTEQSEHPDADRRAEADSLFGLLAPVIAGWSAQNLPGDREAQQRARSAAQDLLGRQVWHAQSQGLQLLMQRMQDDLQAAGSGLCQQWALSLSETLQQAVRVTQSLGQSLMDGHARRVLANSQNYLRLFGHITVAWMWLRQANVAARALPVAVSDPDRHFYRGKLQAAQHFFHRELPRVAQDLVLLRNQDDTCLNMQPEWF</sequence>
<organism evidence="2 3">
    <name type="scientific">Marinobacter persicus</name>
    <dbReference type="NCBI Taxonomy" id="930118"/>
    <lineage>
        <taxon>Bacteria</taxon>
        <taxon>Pseudomonadati</taxon>
        <taxon>Pseudomonadota</taxon>
        <taxon>Gammaproteobacteria</taxon>
        <taxon>Pseudomonadales</taxon>
        <taxon>Marinobacteraceae</taxon>
        <taxon>Marinobacter</taxon>
    </lineage>
</organism>
<accession>A0A1I3PX64</accession>
<feature type="domain" description="Acetyl-CoA dehydrogenase-like C-terminal" evidence="1">
    <location>
        <begin position="190"/>
        <end position="317"/>
    </location>
</feature>
<dbReference type="PANTHER" id="PTHR42803:SF3">
    <property type="entry name" value="ACYL-COA DEHYDROGENASE-RELATED"/>
    <property type="match status" value="1"/>
</dbReference>
<reference evidence="2 3" key="1">
    <citation type="submission" date="2016-10" db="EMBL/GenBank/DDBJ databases">
        <authorList>
            <person name="de Groot N.N."/>
        </authorList>
    </citation>
    <scope>NUCLEOTIDE SEQUENCE [LARGE SCALE GENOMIC DNA]</scope>
    <source>
        <strain evidence="2 3">IBRC-M 10445</strain>
    </source>
</reference>
<dbReference type="EMBL" id="FOSC01000001">
    <property type="protein sequence ID" value="SFJ26248.1"/>
    <property type="molecule type" value="Genomic_DNA"/>
</dbReference>
<evidence type="ECO:0000313" key="2">
    <source>
        <dbReference type="EMBL" id="SFJ26248.1"/>
    </source>
</evidence>
<dbReference type="Pfam" id="PF12806">
    <property type="entry name" value="Acyl-CoA_dh_C"/>
    <property type="match status" value="1"/>
</dbReference>